<dbReference type="Proteomes" id="UP000092600">
    <property type="component" value="Unassembled WGS sequence"/>
</dbReference>
<evidence type="ECO:0000313" key="1">
    <source>
        <dbReference type="EMBL" id="OAY66845.1"/>
    </source>
</evidence>
<dbReference type="EMBL" id="LSRQ01005888">
    <property type="protein sequence ID" value="OAY66845.1"/>
    <property type="molecule type" value="Genomic_DNA"/>
</dbReference>
<sequence length="100" mass="11208">MSSSKGVLIHVDGYRQLRFMSAADMSGQDHTLCQEDKLKLDSSDCTDTARGRGLPSRWAQGFNLVLLRASAGQDCLESMKLEGKKFYKLRELHLVSHPTH</sequence>
<accession>A0A199UQF6</accession>
<reference evidence="1 2" key="1">
    <citation type="journal article" date="2016" name="DNA Res.">
        <title>The draft genome of MD-2 pineapple using hybrid error correction of long reads.</title>
        <authorList>
            <person name="Redwan R.M."/>
            <person name="Saidin A."/>
            <person name="Kumar S.V."/>
        </authorList>
    </citation>
    <scope>NUCLEOTIDE SEQUENCE [LARGE SCALE GENOMIC DNA]</scope>
    <source>
        <strain evidence="2">cv. MD2</strain>
        <tissue evidence="1">Leaf</tissue>
    </source>
</reference>
<comment type="caution">
    <text evidence="1">The sequence shown here is derived from an EMBL/GenBank/DDBJ whole genome shotgun (WGS) entry which is preliminary data.</text>
</comment>
<name>A0A199UQF6_ANACO</name>
<evidence type="ECO:0000313" key="2">
    <source>
        <dbReference type="Proteomes" id="UP000092600"/>
    </source>
</evidence>
<dbReference type="AlphaFoldDB" id="A0A199UQF6"/>
<organism evidence="1 2">
    <name type="scientific">Ananas comosus</name>
    <name type="common">Pineapple</name>
    <name type="synonym">Ananas ananas</name>
    <dbReference type="NCBI Taxonomy" id="4615"/>
    <lineage>
        <taxon>Eukaryota</taxon>
        <taxon>Viridiplantae</taxon>
        <taxon>Streptophyta</taxon>
        <taxon>Embryophyta</taxon>
        <taxon>Tracheophyta</taxon>
        <taxon>Spermatophyta</taxon>
        <taxon>Magnoliopsida</taxon>
        <taxon>Liliopsida</taxon>
        <taxon>Poales</taxon>
        <taxon>Bromeliaceae</taxon>
        <taxon>Bromelioideae</taxon>
        <taxon>Ananas</taxon>
    </lineage>
</organism>
<proteinExistence type="predicted"/>
<gene>
    <name evidence="1" type="ORF">ACMD2_06229</name>
</gene>
<protein>
    <submittedName>
        <fullName evidence="1">Uncharacterized protein</fullName>
    </submittedName>
</protein>